<name>M0BSG0_9EURY</name>
<sequence length="76" mass="8239">MGFNISNNTSLQLLTAVSNGAIDTSWGFAEPFVNVTVGIPKRSETTPNAHLTIDFGSDFEVISTIILSLLITEWKP</sequence>
<keyword evidence="2" id="KW-1185">Reference proteome</keyword>
<protein>
    <submittedName>
        <fullName evidence="1">Uncharacterized protein</fullName>
    </submittedName>
</protein>
<dbReference type="EMBL" id="AOIQ01000006">
    <property type="protein sequence ID" value="ELZ13885.1"/>
    <property type="molecule type" value="Genomic_DNA"/>
</dbReference>
<dbReference type="Proteomes" id="UP000011560">
    <property type="component" value="Unassembled WGS sequence"/>
</dbReference>
<organism evidence="1 2">
    <name type="scientific">Halovivax asiaticus JCM 14624</name>
    <dbReference type="NCBI Taxonomy" id="1227490"/>
    <lineage>
        <taxon>Archaea</taxon>
        <taxon>Methanobacteriati</taxon>
        <taxon>Methanobacteriota</taxon>
        <taxon>Stenosarchaea group</taxon>
        <taxon>Halobacteria</taxon>
        <taxon>Halobacteriales</taxon>
        <taxon>Natrialbaceae</taxon>
        <taxon>Halovivax</taxon>
    </lineage>
</organism>
<dbReference type="AlphaFoldDB" id="M0BSG0"/>
<gene>
    <name evidence="1" type="ORF">C479_03531</name>
</gene>
<accession>M0BSG0</accession>
<comment type="caution">
    <text evidence="1">The sequence shown here is derived from an EMBL/GenBank/DDBJ whole genome shotgun (WGS) entry which is preliminary data.</text>
</comment>
<reference evidence="1 2" key="1">
    <citation type="journal article" date="2014" name="PLoS Genet.">
        <title>Phylogenetically driven sequencing of extremely halophilic archaea reveals strategies for static and dynamic osmo-response.</title>
        <authorList>
            <person name="Becker E.A."/>
            <person name="Seitzer P.M."/>
            <person name="Tritt A."/>
            <person name="Larsen D."/>
            <person name="Krusor M."/>
            <person name="Yao A.I."/>
            <person name="Wu D."/>
            <person name="Madern D."/>
            <person name="Eisen J.A."/>
            <person name="Darling A.E."/>
            <person name="Facciotti M.T."/>
        </authorList>
    </citation>
    <scope>NUCLEOTIDE SEQUENCE [LARGE SCALE GENOMIC DNA]</scope>
    <source>
        <strain evidence="1 2">JCM 14624</strain>
    </source>
</reference>
<evidence type="ECO:0000313" key="1">
    <source>
        <dbReference type="EMBL" id="ELZ13885.1"/>
    </source>
</evidence>
<evidence type="ECO:0000313" key="2">
    <source>
        <dbReference type="Proteomes" id="UP000011560"/>
    </source>
</evidence>
<proteinExistence type="predicted"/>